<protein>
    <submittedName>
        <fullName evidence="6">ABC transporter ATP-binding protein</fullName>
    </submittedName>
</protein>
<dbReference type="PROSITE" id="PS00211">
    <property type="entry name" value="ABC_TRANSPORTER_1"/>
    <property type="match status" value="1"/>
</dbReference>
<evidence type="ECO:0000313" key="6">
    <source>
        <dbReference type="EMBL" id="URN96401.1"/>
    </source>
</evidence>
<evidence type="ECO:0000256" key="4">
    <source>
        <dbReference type="ARBA" id="ARBA00022840"/>
    </source>
</evidence>
<feature type="domain" description="ABC transporter" evidence="5">
    <location>
        <begin position="4"/>
        <end position="227"/>
    </location>
</feature>
<dbReference type="AlphaFoldDB" id="A0A9J6ZL33"/>
<dbReference type="GO" id="GO:0098796">
    <property type="term" value="C:membrane protein complex"/>
    <property type="evidence" value="ECO:0007669"/>
    <property type="project" value="UniProtKB-ARBA"/>
</dbReference>
<dbReference type="KEGG" id="plig:NAG76_09355"/>
<dbReference type="Gene3D" id="3.40.50.300">
    <property type="entry name" value="P-loop containing nucleotide triphosphate hydrolases"/>
    <property type="match status" value="1"/>
</dbReference>
<dbReference type="FunFam" id="3.40.50.300:FF:000032">
    <property type="entry name" value="Export ABC transporter ATP-binding protein"/>
    <property type="match status" value="1"/>
</dbReference>
<name>A0A9J6ZL33_9BACL</name>
<dbReference type="SMART" id="SM00382">
    <property type="entry name" value="AAA"/>
    <property type="match status" value="1"/>
</dbReference>
<dbReference type="EMBL" id="CP097899">
    <property type="protein sequence ID" value="URN96401.1"/>
    <property type="molecule type" value="Genomic_DNA"/>
</dbReference>
<keyword evidence="3" id="KW-0547">Nucleotide-binding</keyword>
<dbReference type="Proteomes" id="UP001056756">
    <property type="component" value="Chromosome"/>
</dbReference>
<comment type="similarity">
    <text evidence="1">Belongs to the ABC transporter superfamily.</text>
</comment>
<dbReference type="PANTHER" id="PTHR42798">
    <property type="entry name" value="LIPOPROTEIN-RELEASING SYSTEM ATP-BINDING PROTEIN LOLD"/>
    <property type="match status" value="1"/>
</dbReference>
<dbReference type="InterPro" id="IPR027417">
    <property type="entry name" value="P-loop_NTPase"/>
</dbReference>
<dbReference type="InterPro" id="IPR003593">
    <property type="entry name" value="AAA+_ATPase"/>
</dbReference>
<organism evidence="6 7">
    <name type="scientific">Candidatus Pristimantibacillus lignocellulolyticus</name>
    <dbReference type="NCBI Taxonomy" id="2994561"/>
    <lineage>
        <taxon>Bacteria</taxon>
        <taxon>Bacillati</taxon>
        <taxon>Bacillota</taxon>
        <taxon>Bacilli</taxon>
        <taxon>Bacillales</taxon>
        <taxon>Paenibacillaceae</taxon>
        <taxon>Candidatus Pristimantibacillus</taxon>
    </lineage>
</organism>
<dbReference type="PANTHER" id="PTHR42798:SF6">
    <property type="entry name" value="CELL DIVISION ATP-BINDING PROTEIN FTSE"/>
    <property type="match status" value="1"/>
</dbReference>
<dbReference type="Pfam" id="PF00005">
    <property type="entry name" value="ABC_tran"/>
    <property type="match status" value="1"/>
</dbReference>
<evidence type="ECO:0000256" key="3">
    <source>
        <dbReference type="ARBA" id="ARBA00022741"/>
    </source>
</evidence>
<sequence>MEILRVEHLAKVYGKGEQAVHALNDVSFSVNKGEFVAIIGPSGSGKSTLLHMLGGVDNPSKGKVFVDNTDMYALNETQLAVFRRRQIGLIYQFYNLIPVLTVEENITLPLLLDGHKVNKKELQDIVKTLNLEERLDHLPNQLSGGQQQRVSIGRSLINHPSIILADEPTGNLDSKNSKEIMDMLILFNKLYKQTLIVITHDERIALQADRIITIEDGLLAKDEVIRP</sequence>
<dbReference type="InterPro" id="IPR017911">
    <property type="entry name" value="MacB-like_ATP-bd"/>
</dbReference>
<keyword evidence="4 6" id="KW-0067">ATP-binding</keyword>
<dbReference type="GO" id="GO:0022857">
    <property type="term" value="F:transmembrane transporter activity"/>
    <property type="evidence" value="ECO:0007669"/>
    <property type="project" value="UniProtKB-ARBA"/>
</dbReference>
<keyword evidence="2" id="KW-0813">Transport</keyword>
<dbReference type="SUPFAM" id="SSF52540">
    <property type="entry name" value="P-loop containing nucleoside triphosphate hydrolases"/>
    <property type="match status" value="1"/>
</dbReference>
<evidence type="ECO:0000256" key="2">
    <source>
        <dbReference type="ARBA" id="ARBA00022448"/>
    </source>
</evidence>
<dbReference type="GO" id="GO:0016887">
    <property type="term" value="F:ATP hydrolysis activity"/>
    <property type="evidence" value="ECO:0007669"/>
    <property type="project" value="InterPro"/>
</dbReference>
<proteinExistence type="inferred from homology"/>
<evidence type="ECO:0000256" key="1">
    <source>
        <dbReference type="ARBA" id="ARBA00005417"/>
    </source>
</evidence>
<dbReference type="CDD" id="cd03255">
    <property type="entry name" value="ABC_MJ0796_LolCDE_FtsE"/>
    <property type="match status" value="1"/>
</dbReference>
<evidence type="ECO:0000259" key="5">
    <source>
        <dbReference type="PROSITE" id="PS50893"/>
    </source>
</evidence>
<reference evidence="6" key="1">
    <citation type="submission" date="2022-05" db="EMBL/GenBank/DDBJ databases">
        <title>Novel bacterial taxa in a minimal lignocellulolytic consortium and its capacity to transform plastics disclosed by genome-resolved metagenomics.</title>
        <authorList>
            <person name="Rodriguez C.A.D."/>
            <person name="Diaz-Garcia L."/>
            <person name="Herrera K."/>
            <person name="Tarazona N.A."/>
            <person name="Sproer C."/>
            <person name="Overmann J."/>
            <person name="Jimenez D.J."/>
        </authorList>
    </citation>
    <scope>NUCLEOTIDE SEQUENCE</scope>
    <source>
        <strain evidence="6">MAG5</strain>
    </source>
</reference>
<accession>A0A9J6ZL33</accession>
<dbReference type="InterPro" id="IPR017871">
    <property type="entry name" value="ABC_transporter-like_CS"/>
</dbReference>
<gene>
    <name evidence="6" type="ORF">NAG76_09355</name>
</gene>
<dbReference type="GO" id="GO:0005524">
    <property type="term" value="F:ATP binding"/>
    <property type="evidence" value="ECO:0007669"/>
    <property type="project" value="UniProtKB-KW"/>
</dbReference>
<dbReference type="InterPro" id="IPR003439">
    <property type="entry name" value="ABC_transporter-like_ATP-bd"/>
</dbReference>
<dbReference type="PROSITE" id="PS50893">
    <property type="entry name" value="ABC_TRANSPORTER_2"/>
    <property type="match status" value="1"/>
</dbReference>
<evidence type="ECO:0000313" key="7">
    <source>
        <dbReference type="Proteomes" id="UP001056756"/>
    </source>
</evidence>